<feature type="region of interest" description="Disordered" evidence="5">
    <location>
        <begin position="463"/>
        <end position="533"/>
    </location>
</feature>
<dbReference type="SMART" id="SM00664">
    <property type="entry name" value="DoH"/>
    <property type="match status" value="1"/>
</dbReference>
<evidence type="ECO:0000256" key="4">
    <source>
        <dbReference type="ARBA" id="ARBA00023212"/>
    </source>
</evidence>
<sequence>MEYDSASNCEGRLRDFEASEDPPRLREPQRLECGTCTTNSTAWQALQVVASQPKLKLGATNRSLSSQVMEYYHKYSQNANLDQYFSLPATSTSPEAIKCYYSIYEVNSQPEANRQDCIGEEYNLRSYVPRERRRWVRPPLIGQSSNTESTSRYVQSLANPESLSPDLKRVTPETILEEKNESQEILTESADRKTSSPTSSIASHKPLEWDSGADVGYYNILPSNKQSDKKLSTIERMALARGCSAALRLDPEGTTESGISVKLVGVQKNSAASVTPDANSTPLLENASGSESELEITPIVKNHLPGIITGNDIKSNERFPPKNSKPQDIFAQYPKKESNYDTPKSAFVSKVPLTKLLTEAKKVPAKQNKENIYSPNSSLKKSTSMNTLVISPSKLSLKRSQSELNLHARDKNKAALPLIFHSSSSIATVVNKPSTCDKVIQTSLYACSQESVGIQVSVLEEEKPPLPKRGTSLQKGMTKNSKGTYKVENSKDPEVGKTRNAGTNKEAKPKRLSYSELSQNGSATQTSQPEEAENITGRANSFEYFPGHVYENVPNGSGSHVSSSETGRSHSTLPNTSSSINEKLWGDSDSLVRDLERSVNILKSLVDANKCDKEVKKRLIHHVVKRLITAKYTDDKIEHNLEDNVPWNPDDARSKVYGREILQALTKKHNTSDSSADWNPQKGVARGKTVRNGRGIGKDVALESSSDKIDKNTDRTETDGRKARMGLRSDDCRRSSNTVTDKSESSECFFPQRGRKSNKVQDIFSAKERCKISQQDSTTTTTDSMHAPDHNRMLLDAVVNNRRVRSSNTEEQADWRLLTTFSERQFELKKCSNSESGDSKLVSYAEMEKRNQLIWITNEISHLCNLKKLLEESRRPERLRASPKKSRSENFKTRTQESSKEDYSQRNGSAEEPWSSHCNLAACQMSNTSNSTIQRIRKRNSCAQTATNVTGAHSQTGGEIVSATSVQKSTVKLISTGMQTVPQEMSTIPALIQSEIVHYVKCPAHSAMHFPKYNERASQCTKHQQNVVTACMQCLQEQKDQSTSVQKVHASIENFREESPVCSQITDRTNSRGSLEMVHHCANKEVQTTPLKQKDAKNQINASKSKLCDCKGGHVCQSVSSKGCQSCTCENDQPKKGRAPMKHSSKYYHNSNGYVPSFNQNGYVKLCECSNDCSCENSRDQEVHIGFCGCHSNAKARCFHAESENQPWTYCASNEQSGSSTQYKVQSNAKCDCEKDCFCSNRAKNGKPNRADEANQTSDSERTCKYCHRCGVPYQSLKRCKCSQAYPKPIAYELSFTKNERKNENSAAVHKVPLSNRTVNEGKTDGCVCNLIKKAGSMMSSPQKNTLQDYLSKNKADFVNNAETRRQYMSEISHLRQLRKEKRIQLLAMASTSNVLKSSKSSKPPAYTQKKMSDEEMRERLRKRYLHLNEVRQKRRQREKQEEARRNKLMAKIFCKKLQQKVLRGQYKGKYLGKLNAYHHQVAGDVYVVDEYTLLLTSFSYDGNGADTFFWAGASNRPGPQGFIVPDEWGKTNVLDRYFNKDFTLTLPDNKKITDIKWFAVYDLGSQNTFGDVYIPEEFESPAPQKISQLTKRSHGVSSESVVILDSKTIKIPEFTYDGQGNDTYFWVGLGPQPSSKGVKVPDEYGYLDPIHTYNGEDVIIQLPGDMTVFNIDWLSIFDVKTKSNYGSVIIPHGLNVPPSLVKVIKLSQTLPNCIQLHKRFQIGWEIFGPQITVQLAGQVREEEYMAFGLSGSETSSQMEGADVVVAYIDGTRGYAADYNITAKAPCGKVLGQYKGVCRDELLGGLDNNQLYTAVREDGINIITYRRNLISSDPGDKEYPTNRPVYVIWALGRLDVNKEPSFHDVYPKSDLKLELARQEPENTCMDFTENNDKRIESWEKAEIFDTGIRTFKATIGPSGGRKGYQGITGQTSTGLVWYIEGQLAPELYLRRGLTYNFRVHGGNNPHSPNLYHPLIITDEPHGGYDKLSDAAQSKIRVLAGVEFTRRGQPRPTAVGPLCLSKHNDRDRRLDDDFTTFKHFNRTLVSTCEPGDGGVLEVTPNSTWPDIVYYNSFTHADMGWKIHVVDSYSKANNAVTRQLSLMAGITAVFFCLL</sequence>
<dbReference type="SMART" id="SM00686">
    <property type="entry name" value="DM13"/>
    <property type="match status" value="2"/>
</dbReference>
<organism evidence="8 9">
    <name type="scientific">Ceratina calcarata</name>
    <dbReference type="NCBI Taxonomy" id="156304"/>
    <lineage>
        <taxon>Eukaryota</taxon>
        <taxon>Metazoa</taxon>
        <taxon>Ecdysozoa</taxon>
        <taxon>Arthropoda</taxon>
        <taxon>Hexapoda</taxon>
        <taxon>Insecta</taxon>
        <taxon>Pterygota</taxon>
        <taxon>Neoptera</taxon>
        <taxon>Endopterygota</taxon>
        <taxon>Hymenoptera</taxon>
        <taxon>Apocrita</taxon>
        <taxon>Aculeata</taxon>
        <taxon>Apoidea</taxon>
        <taxon>Anthophila</taxon>
        <taxon>Apidae</taxon>
        <taxon>Ceratina</taxon>
        <taxon>Zadontomerus</taxon>
    </lineage>
</organism>
<dbReference type="PANTHER" id="PTHR24036">
    <property type="entry name" value="SKELETOR-RELATED"/>
    <property type="match status" value="1"/>
</dbReference>
<feature type="region of interest" description="Disordered" evidence="5">
    <location>
        <begin position="668"/>
        <end position="747"/>
    </location>
</feature>
<dbReference type="PANTHER" id="PTHR24036:SF16">
    <property type="entry name" value="KNICKKOPF"/>
    <property type="match status" value="1"/>
</dbReference>
<protein>
    <submittedName>
        <fullName evidence="9">Uncharacterized protein LOC108630780 isoform X2</fullName>
    </submittedName>
</protein>
<reference evidence="9" key="1">
    <citation type="submission" date="2025-08" db="UniProtKB">
        <authorList>
            <consortium name="RefSeq"/>
        </authorList>
    </citation>
    <scope>IDENTIFICATION</scope>
    <source>
        <tissue evidence="9">Whole body</tissue>
    </source>
</reference>
<dbReference type="InterPro" id="IPR045266">
    <property type="entry name" value="DOH_DOMON"/>
</dbReference>
<feature type="domain" description="DM13" evidence="7">
    <location>
        <begin position="1585"/>
        <end position="1692"/>
    </location>
</feature>
<evidence type="ECO:0000256" key="3">
    <source>
        <dbReference type="ARBA" id="ARBA00022737"/>
    </source>
</evidence>
<keyword evidence="4" id="KW-0206">Cytoskeleton</keyword>
<dbReference type="GeneID" id="108630780"/>
<dbReference type="Pfam" id="PF03351">
    <property type="entry name" value="DOMON"/>
    <property type="match status" value="1"/>
</dbReference>
<dbReference type="InterPro" id="IPR019545">
    <property type="entry name" value="DM13_domain"/>
</dbReference>
<feature type="region of interest" description="Disordered" evidence="5">
    <location>
        <begin position="1"/>
        <end position="27"/>
    </location>
</feature>
<feature type="domain" description="DM13" evidence="7">
    <location>
        <begin position="1465"/>
        <end position="1576"/>
    </location>
</feature>
<evidence type="ECO:0000259" key="7">
    <source>
        <dbReference type="PROSITE" id="PS51549"/>
    </source>
</evidence>
<evidence type="ECO:0000313" key="8">
    <source>
        <dbReference type="Proteomes" id="UP000694925"/>
    </source>
</evidence>
<evidence type="ECO:0000313" key="9">
    <source>
        <dbReference type="RefSeq" id="XP_026674201.1"/>
    </source>
</evidence>
<comment type="subcellular location">
    <subcellularLocation>
        <location evidence="1">Cytoplasm</location>
        <location evidence="1">Cytoskeleton</location>
        <location evidence="1">Microtubule organizing center</location>
        <location evidence="1">Centrosome</location>
    </subcellularLocation>
</comment>
<evidence type="ECO:0000256" key="1">
    <source>
        <dbReference type="ARBA" id="ARBA00004300"/>
    </source>
</evidence>
<feature type="compositionally biased region" description="Polar residues" evidence="5">
    <location>
        <begin position="142"/>
        <end position="162"/>
    </location>
</feature>
<dbReference type="RefSeq" id="XP_026674201.1">
    <property type="nucleotide sequence ID" value="XM_026818400.1"/>
</dbReference>
<keyword evidence="8" id="KW-1185">Reference proteome</keyword>
<dbReference type="InterPro" id="IPR029299">
    <property type="entry name" value="ALMS_motif"/>
</dbReference>
<feature type="compositionally biased region" description="Basic and acidic residues" evidence="5">
    <location>
        <begin position="696"/>
        <end position="734"/>
    </location>
</feature>
<dbReference type="Pfam" id="PF10517">
    <property type="entry name" value="DM13"/>
    <property type="match status" value="2"/>
</dbReference>
<keyword evidence="2" id="KW-0963">Cytoplasm</keyword>
<feature type="compositionally biased region" description="Basic and acidic residues" evidence="5">
    <location>
        <begin position="11"/>
        <end position="27"/>
    </location>
</feature>
<proteinExistence type="predicted"/>
<evidence type="ECO:0000256" key="2">
    <source>
        <dbReference type="ARBA" id="ARBA00022490"/>
    </source>
</evidence>
<accession>A0AAJ7SA67</accession>
<keyword evidence="3" id="KW-0677">Repeat</keyword>
<feature type="compositionally biased region" description="Basic and acidic residues" evidence="5">
    <location>
        <begin position="874"/>
        <end position="904"/>
    </location>
</feature>
<feature type="compositionally biased region" description="Polar residues" evidence="5">
    <location>
        <begin position="554"/>
        <end position="581"/>
    </location>
</feature>
<feature type="compositionally biased region" description="Polar residues" evidence="5">
    <location>
        <begin position="471"/>
        <end position="483"/>
    </location>
</feature>
<dbReference type="CTD" id="47137"/>
<dbReference type="PROSITE" id="PS51549">
    <property type="entry name" value="DM13"/>
    <property type="match status" value="2"/>
</dbReference>
<feature type="compositionally biased region" description="Basic and acidic residues" evidence="5">
    <location>
        <begin position="488"/>
        <end position="497"/>
    </location>
</feature>
<dbReference type="Proteomes" id="UP000694925">
    <property type="component" value="Unplaced"/>
</dbReference>
<feature type="compositionally biased region" description="Basic and acidic residues" evidence="5">
    <location>
        <begin position="166"/>
        <end position="182"/>
    </location>
</feature>
<evidence type="ECO:0000256" key="5">
    <source>
        <dbReference type="SAM" id="MobiDB-lite"/>
    </source>
</evidence>
<dbReference type="InterPro" id="IPR005018">
    <property type="entry name" value="DOMON_domain"/>
</dbReference>
<feature type="region of interest" description="Disordered" evidence="5">
    <location>
        <begin position="547"/>
        <end position="583"/>
    </location>
</feature>
<feature type="region of interest" description="Disordered" evidence="5">
    <location>
        <begin position="139"/>
        <end position="206"/>
    </location>
</feature>
<evidence type="ECO:0000259" key="6">
    <source>
        <dbReference type="PROSITE" id="PS50836"/>
    </source>
</evidence>
<dbReference type="InterPro" id="IPR052126">
    <property type="entry name" value="Spindle_Org/Thrombomodulin"/>
</dbReference>
<dbReference type="CDD" id="cd09631">
    <property type="entry name" value="DOMON_DOH"/>
    <property type="match status" value="1"/>
</dbReference>
<name>A0AAJ7SA67_9HYME</name>
<feature type="region of interest" description="Disordered" evidence="5">
    <location>
        <begin position="1395"/>
        <end position="1415"/>
    </location>
</feature>
<feature type="compositionally biased region" description="Polar residues" evidence="5">
    <location>
        <begin position="515"/>
        <end position="529"/>
    </location>
</feature>
<dbReference type="PROSITE" id="PS50836">
    <property type="entry name" value="DOMON"/>
    <property type="match status" value="1"/>
</dbReference>
<dbReference type="Pfam" id="PF15309">
    <property type="entry name" value="ALMS_motif"/>
    <property type="match status" value="1"/>
</dbReference>
<dbReference type="GO" id="GO:0005813">
    <property type="term" value="C:centrosome"/>
    <property type="evidence" value="ECO:0007669"/>
    <property type="project" value="UniProtKB-SubCell"/>
</dbReference>
<feature type="domain" description="DOMON" evidence="6">
    <location>
        <begin position="1719"/>
        <end position="1852"/>
    </location>
</feature>
<gene>
    <name evidence="9" type="primary">LOC108630780</name>
</gene>
<feature type="region of interest" description="Disordered" evidence="5">
    <location>
        <begin position="874"/>
        <end position="912"/>
    </location>
</feature>